<accession>A0A7X0J8F5</accession>
<protein>
    <submittedName>
        <fullName evidence="1">Uncharacterized protein</fullName>
    </submittedName>
</protein>
<sequence>MVFHCTGRNIHLASIQHFARYQIFSAPIGNSKQASIRDIHFLWNLAITNKQSEEQKLPKRKNFTKKKDKKIAVIN</sequence>
<name>A0A7X0J8F5_9SPHI</name>
<gene>
    <name evidence="1" type="ORF">HDF25_005083</name>
</gene>
<dbReference type="EMBL" id="JACHCC010000017">
    <property type="protein sequence ID" value="MBB6502898.1"/>
    <property type="molecule type" value="Genomic_DNA"/>
</dbReference>
<reference evidence="1 2" key="1">
    <citation type="submission" date="2020-08" db="EMBL/GenBank/DDBJ databases">
        <title>Genomic Encyclopedia of Type Strains, Phase IV (KMG-V): Genome sequencing to study the core and pangenomes of soil and plant-associated prokaryotes.</title>
        <authorList>
            <person name="Whitman W."/>
        </authorList>
    </citation>
    <scope>NUCLEOTIDE SEQUENCE [LARGE SCALE GENOMIC DNA]</scope>
    <source>
        <strain evidence="1 2">M2T3</strain>
    </source>
</reference>
<comment type="caution">
    <text evidence="1">The sequence shown here is derived from an EMBL/GenBank/DDBJ whole genome shotgun (WGS) entry which is preliminary data.</text>
</comment>
<evidence type="ECO:0000313" key="2">
    <source>
        <dbReference type="Proteomes" id="UP000521017"/>
    </source>
</evidence>
<dbReference type="AlphaFoldDB" id="A0A7X0J8F5"/>
<proteinExistence type="predicted"/>
<organism evidence="1 2">
    <name type="scientific">Pedobacter cryoconitis</name>
    <dbReference type="NCBI Taxonomy" id="188932"/>
    <lineage>
        <taxon>Bacteria</taxon>
        <taxon>Pseudomonadati</taxon>
        <taxon>Bacteroidota</taxon>
        <taxon>Sphingobacteriia</taxon>
        <taxon>Sphingobacteriales</taxon>
        <taxon>Sphingobacteriaceae</taxon>
        <taxon>Pedobacter</taxon>
    </lineage>
</organism>
<dbReference type="Proteomes" id="UP000521017">
    <property type="component" value="Unassembled WGS sequence"/>
</dbReference>
<evidence type="ECO:0000313" key="1">
    <source>
        <dbReference type="EMBL" id="MBB6502898.1"/>
    </source>
</evidence>